<dbReference type="InterPro" id="IPR001806">
    <property type="entry name" value="Small_GTPase"/>
</dbReference>
<evidence type="ECO:0000313" key="3">
    <source>
        <dbReference type="RefSeq" id="XP_017022147.1"/>
    </source>
</evidence>
<dbReference type="InterPro" id="IPR005225">
    <property type="entry name" value="Small_GTP-bd"/>
</dbReference>
<evidence type="ECO:0000256" key="1">
    <source>
        <dbReference type="ARBA" id="ARBA00006270"/>
    </source>
</evidence>
<name>A0A6P4I049_DROKI</name>
<organism evidence="2 3">
    <name type="scientific">Drosophila kikkawai</name>
    <name type="common">Fruit fly</name>
    <dbReference type="NCBI Taxonomy" id="30033"/>
    <lineage>
        <taxon>Eukaryota</taxon>
        <taxon>Metazoa</taxon>
        <taxon>Ecdysozoa</taxon>
        <taxon>Arthropoda</taxon>
        <taxon>Hexapoda</taxon>
        <taxon>Insecta</taxon>
        <taxon>Pterygota</taxon>
        <taxon>Neoptera</taxon>
        <taxon>Endopterygota</taxon>
        <taxon>Diptera</taxon>
        <taxon>Brachycera</taxon>
        <taxon>Muscomorpha</taxon>
        <taxon>Ephydroidea</taxon>
        <taxon>Drosophilidae</taxon>
        <taxon>Drosophila</taxon>
        <taxon>Sophophora</taxon>
    </lineage>
</organism>
<dbReference type="PRINTS" id="PR00449">
    <property type="entry name" value="RASTRNSFRMNG"/>
</dbReference>
<reference evidence="2" key="1">
    <citation type="submission" date="2025-05" db="UniProtKB">
        <authorList>
            <consortium name="RefSeq"/>
        </authorList>
    </citation>
    <scope>NUCLEOTIDE SEQUENCE [LARGE SCALE GENOMIC DNA]</scope>
    <source>
        <strain evidence="2">14028-0561.14</strain>
    </source>
</reference>
<dbReference type="SMART" id="SM00175">
    <property type="entry name" value="RAB"/>
    <property type="match status" value="1"/>
</dbReference>
<dbReference type="FunFam" id="3.40.50.300:FF:001447">
    <property type="entry name" value="Ras-related protein Rab-1B"/>
    <property type="match status" value="1"/>
</dbReference>
<dbReference type="OrthoDB" id="9989112at2759"/>
<protein>
    <submittedName>
        <fullName evidence="3">Ras-related protein Rab5 isoform X1</fullName>
    </submittedName>
</protein>
<dbReference type="PROSITE" id="PS51419">
    <property type="entry name" value="RAB"/>
    <property type="match status" value="1"/>
</dbReference>
<comment type="similarity">
    <text evidence="1">Belongs to the small GTPase superfamily. Rab family.</text>
</comment>
<dbReference type="InterPro" id="IPR050209">
    <property type="entry name" value="Rab_GTPases_membrane_traffic"/>
</dbReference>
<dbReference type="InterPro" id="IPR027417">
    <property type="entry name" value="P-loop_NTPase"/>
</dbReference>
<dbReference type="PROSITE" id="PS51420">
    <property type="entry name" value="RHO"/>
    <property type="match status" value="1"/>
</dbReference>
<dbReference type="SUPFAM" id="SSF52540">
    <property type="entry name" value="P-loop containing nucleoside triphosphate hydrolases"/>
    <property type="match status" value="1"/>
</dbReference>
<dbReference type="SMART" id="SM00174">
    <property type="entry name" value="RHO"/>
    <property type="match status" value="1"/>
</dbReference>
<sequence>MVAPGYEVIILGNSSVGKSSLLSCYVNGKIPEESQPTVGVEFLVKTIAEPEINAKLKIWDTAGQKRFRDILRKNYTNFPGALLVYDIHNRDSYDAVQEWTLELTARKVIPRIVIALVGHQADVLEDRVVATEEAERFAKRNGLIFWETSSVTNLNVNRCFMDVAIGIRNARICSCFEALLHKKQSNWYL</sequence>
<accession>A0A6P4I049</accession>
<dbReference type="PANTHER" id="PTHR47979">
    <property type="entry name" value="DRAB11-RELATED"/>
    <property type="match status" value="1"/>
</dbReference>
<gene>
    <name evidence="3" type="primary">Rab5</name>
</gene>
<dbReference type="GO" id="GO:0003924">
    <property type="term" value="F:GTPase activity"/>
    <property type="evidence" value="ECO:0007669"/>
    <property type="project" value="InterPro"/>
</dbReference>
<dbReference type="CDD" id="cd00154">
    <property type="entry name" value="Rab"/>
    <property type="match status" value="1"/>
</dbReference>
<dbReference type="PROSITE" id="PS51421">
    <property type="entry name" value="RAS"/>
    <property type="match status" value="1"/>
</dbReference>
<dbReference type="Pfam" id="PF00071">
    <property type="entry name" value="Ras"/>
    <property type="match status" value="1"/>
</dbReference>
<dbReference type="NCBIfam" id="TIGR00231">
    <property type="entry name" value="small_GTP"/>
    <property type="match status" value="1"/>
</dbReference>
<proteinExistence type="inferred from homology"/>
<dbReference type="Proteomes" id="UP001652661">
    <property type="component" value="Chromosome 2L"/>
</dbReference>
<evidence type="ECO:0000313" key="2">
    <source>
        <dbReference type="Proteomes" id="UP001652661"/>
    </source>
</evidence>
<dbReference type="Gene3D" id="3.40.50.300">
    <property type="entry name" value="P-loop containing nucleotide triphosphate hydrolases"/>
    <property type="match status" value="1"/>
</dbReference>
<dbReference type="GO" id="GO:0005525">
    <property type="term" value="F:GTP binding"/>
    <property type="evidence" value="ECO:0007669"/>
    <property type="project" value="InterPro"/>
</dbReference>
<dbReference type="SMART" id="SM00173">
    <property type="entry name" value="RAS"/>
    <property type="match status" value="1"/>
</dbReference>
<keyword evidence="2" id="KW-1185">Reference proteome</keyword>
<reference evidence="3" key="2">
    <citation type="submission" date="2025-08" db="UniProtKB">
        <authorList>
            <consortium name="RefSeq"/>
        </authorList>
    </citation>
    <scope>IDENTIFICATION</scope>
    <source>
        <strain evidence="3">14028-0561.14</strain>
        <tissue evidence="3">Whole fly</tissue>
    </source>
</reference>
<dbReference type="AlphaFoldDB" id="A0A6P4I049"/>
<dbReference type="RefSeq" id="XP_017022147.1">
    <property type="nucleotide sequence ID" value="XM_017166658.3"/>
</dbReference>